<dbReference type="PROSITE" id="PS00379">
    <property type="entry name" value="CDP_ALCOHOL_P_TRANSF"/>
    <property type="match status" value="1"/>
</dbReference>
<dbReference type="AlphaFoldDB" id="A0A239DQG6"/>
<dbReference type="Proteomes" id="UP000198339">
    <property type="component" value="Unassembled WGS sequence"/>
</dbReference>
<evidence type="ECO:0000256" key="1">
    <source>
        <dbReference type="ARBA" id="ARBA00004141"/>
    </source>
</evidence>
<dbReference type="InterPro" id="IPR000462">
    <property type="entry name" value="CDP-OH_P_trans"/>
</dbReference>
<keyword evidence="9 18" id="KW-0812">Transmembrane</keyword>
<keyword evidence="13" id="KW-0594">Phospholipid biosynthesis</keyword>
<dbReference type="NCBIfam" id="TIGR00560">
    <property type="entry name" value="pgsA"/>
    <property type="match status" value="1"/>
</dbReference>
<feature type="transmembrane region" description="Helical" evidence="18">
    <location>
        <begin position="98"/>
        <end position="117"/>
    </location>
</feature>
<feature type="transmembrane region" description="Helical" evidence="18">
    <location>
        <begin position="7"/>
        <end position="28"/>
    </location>
</feature>
<comment type="subcellular location">
    <subcellularLocation>
        <location evidence="1">Membrane</location>
        <topology evidence="1">Multi-pass membrane protein</topology>
    </subcellularLocation>
</comment>
<accession>A0A239DQG6</accession>
<evidence type="ECO:0000313" key="20">
    <source>
        <dbReference type="Proteomes" id="UP000198339"/>
    </source>
</evidence>
<comment type="pathway">
    <text evidence="2">Phospholipid metabolism; phosphatidylglycerol biosynthesis; phosphatidylglycerol from CDP-diacylglycerol: step 1/2.</text>
</comment>
<evidence type="ECO:0000256" key="3">
    <source>
        <dbReference type="ARBA" id="ARBA00005189"/>
    </source>
</evidence>
<keyword evidence="8 17" id="KW-0808">Transferase</keyword>
<evidence type="ECO:0000256" key="15">
    <source>
        <dbReference type="ARBA" id="ARBA00048586"/>
    </source>
</evidence>
<dbReference type="InterPro" id="IPR048254">
    <property type="entry name" value="CDP_ALCOHOL_P_TRANSF_CS"/>
</dbReference>
<comment type="pathway">
    <text evidence="3">Lipid metabolism.</text>
</comment>
<comment type="similarity">
    <text evidence="4 17">Belongs to the CDP-alcohol phosphatidyltransferase class-I family.</text>
</comment>
<gene>
    <name evidence="19" type="ORF">SAMN06295955_101370</name>
</gene>
<dbReference type="PANTHER" id="PTHR14269">
    <property type="entry name" value="CDP-DIACYLGLYCEROL--GLYCEROL-3-PHOSPHATE 3-PHOSPHATIDYLTRANSFERASE-RELATED"/>
    <property type="match status" value="1"/>
</dbReference>
<evidence type="ECO:0000256" key="18">
    <source>
        <dbReference type="SAM" id="Phobius"/>
    </source>
</evidence>
<evidence type="ECO:0000256" key="12">
    <source>
        <dbReference type="ARBA" id="ARBA00023136"/>
    </source>
</evidence>
<feature type="transmembrane region" description="Helical" evidence="18">
    <location>
        <begin position="166"/>
        <end position="183"/>
    </location>
</feature>
<keyword evidence="7" id="KW-0444">Lipid biosynthesis</keyword>
<evidence type="ECO:0000256" key="5">
    <source>
        <dbReference type="ARBA" id="ARBA00013170"/>
    </source>
</evidence>
<organism evidence="19 20">
    <name type="scientific">Sphingopyxis indica</name>
    <dbReference type="NCBI Taxonomy" id="436663"/>
    <lineage>
        <taxon>Bacteria</taxon>
        <taxon>Pseudomonadati</taxon>
        <taxon>Pseudomonadota</taxon>
        <taxon>Alphaproteobacteria</taxon>
        <taxon>Sphingomonadales</taxon>
        <taxon>Sphingomonadaceae</taxon>
        <taxon>Sphingopyxis</taxon>
    </lineage>
</organism>
<evidence type="ECO:0000256" key="6">
    <source>
        <dbReference type="ARBA" id="ARBA00014944"/>
    </source>
</evidence>
<comment type="catalytic activity">
    <reaction evidence="15">
        <text>a CDP-1,2-diacyl-sn-glycerol + sn-glycerol 3-phosphate = a 1,2-diacyl-sn-glycero-3-phospho-(1'-sn-glycero-3'-phosphate) + CMP + H(+)</text>
        <dbReference type="Rhea" id="RHEA:12593"/>
        <dbReference type="ChEBI" id="CHEBI:15378"/>
        <dbReference type="ChEBI" id="CHEBI:57597"/>
        <dbReference type="ChEBI" id="CHEBI:58332"/>
        <dbReference type="ChEBI" id="CHEBI:60110"/>
        <dbReference type="ChEBI" id="CHEBI:60377"/>
        <dbReference type="EC" id="2.7.8.5"/>
    </reaction>
</comment>
<evidence type="ECO:0000256" key="2">
    <source>
        <dbReference type="ARBA" id="ARBA00005042"/>
    </source>
</evidence>
<evidence type="ECO:0000256" key="11">
    <source>
        <dbReference type="ARBA" id="ARBA00023098"/>
    </source>
</evidence>
<feature type="transmembrane region" description="Helical" evidence="18">
    <location>
        <begin position="138"/>
        <end position="160"/>
    </location>
</feature>
<protein>
    <recommendedName>
        <fullName evidence="6 16">CDP-diacylglycerol--glycerol-3-phosphate 3-phosphatidyltransferase</fullName>
        <ecNumber evidence="5 16">2.7.8.5</ecNumber>
    </recommendedName>
</protein>
<proteinExistence type="inferred from homology"/>
<dbReference type="EMBL" id="FZPA01000001">
    <property type="protein sequence ID" value="SNS34128.1"/>
    <property type="molecule type" value="Genomic_DNA"/>
</dbReference>
<dbReference type="InterPro" id="IPR004570">
    <property type="entry name" value="Phosphatidylglycerol_P_synth"/>
</dbReference>
<evidence type="ECO:0000256" key="14">
    <source>
        <dbReference type="ARBA" id="ARBA00023264"/>
    </source>
</evidence>
<dbReference type="PANTHER" id="PTHR14269:SF62">
    <property type="entry name" value="CDP-DIACYLGLYCEROL--GLYCEROL-3-PHOSPHATE 3-PHOSPHATIDYLTRANSFERASE 1, CHLOROPLASTIC"/>
    <property type="match status" value="1"/>
</dbReference>
<evidence type="ECO:0000313" key="19">
    <source>
        <dbReference type="EMBL" id="SNS34128.1"/>
    </source>
</evidence>
<dbReference type="InterPro" id="IPR043130">
    <property type="entry name" value="CDP-OH_PTrfase_TM_dom"/>
</dbReference>
<evidence type="ECO:0000256" key="7">
    <source>
        <dbReference type="ARBA" id="ARBA00022516"/>
    </source>
</evidence>
<dbReference type="RefSeq" id="WP_089214269.1">
    <property type="nucleotide sequence ID" value="NZ_CP076394.1"/>
</dbReference>
<dbReference type="OrthoDB" id="9796672at2"/>
<evidence type="ECO:0000256" key="9">
    <source>
        <dbReference type="ARBA" id="ARBA00022692"/>
    </source>
</evidence>
<dbReference type="PIRSF" id="PIRSF000847">
    <property type="entry name" value="Phos_ph_gly_syn"/>
    <property type="match status" value="1"/>
</dbReference>
<evidence type="ECO:0000256" key="13">
    <source>
        <dbReference type="ARBA" id="ARBA00023209"/>
    </source>
</evidence>
<name>A0A239DQG6_9SPHN</name>
<dbReference type="GO" id="GO:0016020">
    <property type="term" value="C:membrane"/>
    <property type="evidence" value="ECO:0007669"/>
    <property type="project" value="UniProtKB-SubCell"/>
</dbReference>
<reference evidence="19 20" key="1">
    <citation type="submission" date="2017-06" db="EMBL/GenBank/DDBJ databases">
        <authorList>
            <person name="Kim H.J."/>
            <person name="Triplett B.A."/>
        </authorList>
    </citation>
    <scope>NUCLEOTIDE SEQUENCE [LARGE SCALE GENOMIC DNA]</scope>
    <source>
        <strain evidence="19 20">DS15</strain>
    </source>
</reference>
<dbReference type="EC" id="2.7.8.5" evidence="5 16"/>
<keyword evidence="14" id="KW-1208">Phospholipid metabolism</keyword>
<dbReference type="GO" id="GO:0008444">
    <property type="term" value="F:CDP-diacylglycerol-glycerol-3-phosphate 3-phosphatidyltransferase activity"/>
    <property type="evidence" value="ECO:0007669"/>
    <property type="project" value="UniProtKB-UniRule"/>
</dbReference>
<evidence type="ECO:0000256" key="10">
    <source>
        <dbReference type="ARBA" id="ARBA00022989"/>
    </source>
</evidence>
<evidence type="ECO:0000256" key="8">
    <source>
        <dbReference type="ARBA" id="ARBA00022679"/>
    </source>
</evidence>
<dbReference type="InterPro" id="IPR050324">
    <property type="entry name" value="CDP-alcohol_PTase-I"/>
</dbReference>
<evidence type="ECO:0000256" key="17">
    <source>
        <dbReference type="RuleBase" id="RU003750"/>
    </source>
</evidence>
<dbReference type="Gene3D" id="1.20.120.1760">
    <property type="match status" value="1"/>
</dbReference>
<keyword evidence="20" id="KW-1185">Reference proteome</keyword>
<evidence type="ECO:0000256" key="16">
    <source>
        <dbReference type="NCBIfam" id="TIGR00560"/>
    </source>
</evidence>
<keyword evidence="11" id="KW-0443">Lipid metabolism</keyword>
<dbReference type="Pfam" id="PF01066">
    <property type="entry name" value="CDP-OH_P_transf"/>
    <property type="match status" value="1"/>
</dbReference>
<evidence type="ECO:0000256" key="4">
    <source>
        <dbReference type="ARBA" id="ARBA00010441"/>
    </source>
</evidence>
<feature type="transmembrane region" description="Helical" evidence="18">
    <location>
        <begin position="72"/>
        <end position="92"/>
    </location>
</feature>
<keyword evidence="10 18" id="KW-1133">Transmembrane helix</keyword>
<dbReference type="GO" id="GO:0046474">
    <property type="term" value="P:glycerophospholipid biosynthetic process"/>
    <property type="evidence" value="ECO:0007669"/>
    <property type="project" value="TreeGrafter"/>
</dbReference>
<feature type="transmembrane region" description="Helical" evidence="18">
    <location>
        <begin position="40"/>
        <end position="60"/>
    </location>
</feature>
<sequence>MLSLPNILTLSRILAVPILLFLLWPGAVESPGHQPLPIDYAVAFALYCLMGITDYFDGYVARARGTVSRLGIFLDPIADKIMIAAVILLLVFTRDIDGWHVIAALVILLREIIVSGLREFLATLQVSMPVTQLAKWKTTFQLVAFGALILAGALPAMAWIKTVGLASLWGAAVLTLVTGWDYLRVGLKHMD</sequence>
<keyword evidence="12 18" id="KW-0472">Membrane</keyword>